<proteinExistence type="predicted"/>
<keyword evidence="3" id="KW-1185">Reference proteome</keyword>
<dbReference type="Gene3D" id="3.30.2010.10">
    <property type="entry name" value="Metalloproteases ('zincins'), catalytic domain"/>
    <property type="match status" value="1"/>
</dbReference>
<dbReference type="InterPro" id="IPR002725">
    <property type="entry name" value="YgjP-like_metallopeptidase"/>
</dbReference>
<gene>
    <name evidence="2" type="ORF">GND95_13490</name>
</gene>
<dbReference type="InterPro" id="IPR053136">
    <property type="entry name" value="UTP_pyrophosphatase-like"/>
</dbReference>
<organism evidence="2 3">
    <name type="scientific">Defluviitalea raffinosedens</name>
    <dbReference type="NCBI Taxonomy" id="1450156"/>
    <lineage>
        <taxon>Bacteria</taxon>
        <taxon>Bacillati</taxon>
        <taxon>Bacillota</taxon>
        <taxon>Clostridia</taxon>
        <taxon>Lachnospirales</taxon>
        <taxon>Defluviitaleaceae</taxon>
        <taxon>Defluviitalea</taxon>
    </lineage>
</organism>
<feature type="domain" description="YgjP-like metallopeptidase" evidence="1">
    <location>
        <begin position="22"/>
        <end position="230"/>
    </location>
</feature>
<name>A0A7C8HFA3_9FIRM</name>
<dbReference type="EMBL" id="WSLF01000018">
    <property type="protein sequence ID" value="KAE9629126.1"/>
    <property type="molecule type" value="Genomic_DNA"/>
</dbReference>
<accession>A0A7C8HFA3</accession>
<protein>
    <submittedName>
        <fullName evidence="2">DUF45 domain-containing protein</fullName>
    </submittedName>
</protein>
<dbReference type="PANTHER" id="PTHR30399:SF1">
    <property type="entry name" value="UTP PYROPHOSPHATASE"/>
    <property type="match status" value="1"/>
</dbReference>
<reference evidence="2 3" key="1">
    <citation type="submission" date="2019-12" db="EMBL/GenBank/DDBJ databases">
        <title>Defluviitalea raffinosedens, isolated from a biogas fermenter, genome sequencing and characterization.</title>
        <authorList>
            <person name="Rettenmaier R."/>
            <person name="Schneider M."/>
            <person name="Neuhaus K."/>
            <person name="Liebl W."/>
            <person name="Zverlov V."/>
        </authorList>
    </citation>
    <scope>NUCLEOTIDE SEQUENCE [LARGE SCALE GENOMIC DNA]</scope>
    <source>
        <strain evidence="2 3">249c-K6</strain>
    </source>
</reference>
<dbReference type="Pfam" id="PF01863">
    <property type="entry name" value="YgjP-like"/>
    <property type="match status" value="1"/>
</dbReference>
<sequence length="237" mass="28766">MKLEFKYGTRNVPFDVVRAKRKTVKIVVSPPDQVVVTVPMRMSQKQIIDVVTAKGNWILKKIDYFKEIDYFPVKREYIEDELFMYLGKYYPLKIEYSSDIKKPEIMLCNDQLRIKTNTENKDIMQKTMEQWYRTMAQKVIGERVRYYQKFFNTEPKDIKVKEQKKRWGSCTYDNRLLFNWRCIMATLESLDYIVVHEMSHMHHKNHSKQFWSFVESILPDYKARKEWLRDNGIKMNL</sequence>
<evidence type="ECO:0000259" key="1">
    <source>
        <dbReference type="Pfam" id="PF01863"/>
    </source>
</evidence>
<dbReference type="OrthoDB" id="9811177at2"/>
<comment type="caution">
    <text evidence="2">The sequence shown here is derived from an EMBL/GenBank/DDBJ whole genome shotgun (WGS) entry which is preliminary data.</text>
</comment>
<dbReference type="CDD" id="cd07344">
    <property type="entry name" value="M48_yhfN_like"/>
    <property type="match status" value="1"/>
</dbReference>
<dbReference type="PANTHER" id="PTHR30399">
    <property type="entry name" value="UNCHARACTERIZED PROTEIN YGJP"/>
    <property type="match status" value="1"/>
</dbReference>
<evidence type="ECO:0000313" key="3">
    <source>
        <dbReference type="Proteomes" id="UP000483018"/>
    </source>
</evidence>
<dbReference type="Proteomes" id="UP000483018">
    <property type="component" value="Unassembled WGS sequence"/>
</dbReference>
<evidence type="ECO:0000313" key="2">
    <source>
        <dbReference type="EMBL" id="KAE9629126.1"/>
    </source>
</evidence>
<dbReference type="AlphaFoldDB" id="A0A7C8HFA3"/>
<dbReference type="RefSeq" id="WP_158741685.1">
    <property type="nucleotide sequence ID" value="NZ_JAFBEP010000031.1"/>
</dbReference>